<gene>
    <name evidence="2" type="ORF">H920_07244</name>
</gene>
<feature type="region of interest" description="Disordered" evidence="1">
    <location>
        <begin position="122"/>
        <end position="153"/>
    </location>
</feature>
<organism evidence="2 3">
    <name type="scientific">Fukomys damarensis</name>
    <name type="common">Damaraland mole rat</name>
    <name type="synonym">Cryptomys damarensis</name>
    <dbReference type="NCBI Taxonomy" id="885580"/>
    <lineage>
        <taxon>Eukaryota</taxon>
        <taxon>Metazoa</taxon>
        <taxon>Chordata</taxon>
        <taxon>Craniata</taxon>
        <taxon>Vertebrata</taxon>
        <taxon>Euteleostomi</taxon>
        <taxon>Mammalia</taxon>
        <taxon>Eutheria</taxon>
        <taxon>Euarchontoglires</taxon>
        <taxon>Glires</taxon>
        <taxon>Rodentia</taxon>
        <taxon>Hystricomorpha</taxon>
        <taxon>Bathyergidae</taxon>
        <taxon>Fukomys</taxon>
    </lineage>
</organism>
<evidence type="ECO:0000313" key="3">
    <source>
        <dbReference type="Proteomes" id="UP000028990"/>
    </source>
</evidence>
<feature type="compositionally biased region" description="Basic and acidic residues" evidence="1">
    <location>
        <begin position="29"/>
        <end position="45"/>
    </location>
</feature>
<feature type="region of interest" description="Disordered" evidence="1">
    <location>
        <begin position="20"/>
        <end position="66"/>
    </location>
</feature>
<proteinExistence type="predicted"/>
<feature type="compositionally biased region" description="Polar residues" evidence="1">
    <location>
        <begin position="47"/>
        <end position="57"/>
    </location>
</feature>
<keyword evidence="3" id="KW-1185">Reference proteome</keyword>
<feature type="region of interest" description="Disordered" evidence="1">
    <location>
        <begin position="79"/>
        <end position="108"/>
    </location>
</feature>
<protein>
    <submittedName>
        <fullName evidence="2">Uncharacterized protein</fullName>
    </submittedName>
</protein>
<dbReference type="AlphaFoldDB" id="A0A091DGQ8"/>
<name>A0A091DGQ8_FUKDA</name>
<dbReference type="Proteomes" id="UP000028990">
    <property type="component" value="Unassembled WGS sequence"/>
</dbReference>
<evidence type="ECO:0000313" key="2">
    <source>
        <dbReference type="EMBL" id="KFO31314.1"/>
    </source>
</evidence>
<reference evidence="2 3" key="1">
    <citation type="submission" date="2013-11" db="EMBL/GenBank/DDBJ databases">
        <title>The Damaraland mole rat (Fukomys damarensis) genome and evolution of African mole rats.</title>
        <authorList>
            <person name="Gladyshev V.N."/>
            <person name="Fang X."/>
        </authorList>
    </citation>
    <scope>NUCLEOTIDE SEQUENCE [LARGE SCALE GENOMIC DNA]</scope>
    <source>
        <tissue evidence="2">Liver</tissue>
    </source>
</reference>
<accession>A0A091DGQ8</accession>
<dbReference type="EMBL" id="KN122294">
    <property type="protein sequence ID" value="KFO31314.1"/>
    <property type="molecule type" value="Genomic_DNA"/>
</dbReference>
<evidence type="ECO:0000256" key="1">
    <source>
        <dbReference type="SAM" id="MobiDB-lite"/>
    </source>
</evidence>
<sequence length="171" mass="19396">MCPPAAPRLSVKVARELYHEEPDFSAQHHSLERDLSNTPASDRRHQNPNLISGSTGPLEQRGHPWDGLEHDRLQMEIIKQQHQRQSSSTGHCLAPVRMPSAGGAVVQKKRRMRAKLAKVLQCRPRKQRDGLHPRTAGFSLSKKSKGNGLKHEFDKLEWYRTKPKLFTSQGS</sequence>